<proteinExistence type="predicted"/>
<evidence type="ECO:0000313" key="3">
    <source>
        <dbReference type="Proteomes" id="UP000323956"/>
    </source>
</evidence>
<organism evidence="2 3">
    <name type="scientific">Paracoccus thiocyanatus</name>
    <dbReference type="NCBI Taxonomy" id="34006"/>
    <lineage>
        <taxon>Bacteria</taxon>
        <taxon>Pseudomonadati</taxon>
        <taxon>Pseudomonadota</taxon>
        <taxon>Alphaproteobacteria</taxon>
        <taxon>Rhodobacterales</taxon>
        <taxon>Paracoccaceae</taxon>
        <taxon>Paracoccus</taxon>
    </lineage>
</organism>
<gene>
    <name evidence="2" type="ORF">SAMN05421641_11677</name>
</gene>
<evidence type="ECO:0000256" key="1">
    <source>
        <dbReference type="SAM" id="Phobius"/>
    </source>
</evidence>
<evidence type="ECO:0000313" key="2">
    <source>
        <dbReference type="EMBL" id="SIQ88507.1"/>
    </source>
</evidence>
<feature type="transmembrane region" description="Helical" evidence="1">
    <location>
        <begin position="48"/>
        <end position="67"/>
    </location>
</feature>
<dbReference type="EMBL" id="FTMK01000016">
    <property type="protein sequence ID" value="SIQ88507.1"/>
    <property type="molecule type" value="Genomic_DNA"/>
</dbReference>
<protein>
    <submittedName>
        <fullName evidence="2">Uncharacterized protein</fullName>
    </submittedName>
</protein>
<keyword evidence="1" id="KW-0472">Membrane</keyword>
<name>A0A1N6WEF2_9RHOB</name>
<feature type="transmembrane region" description="Helical" evidence="1">
    <location>
        <begin position="79"/>
        <end position="99"/>
    </location>
</feature>
<keyword evidence="1" id="KW-1133">Transmembrane helix</keyword>
<dbReference type="AlphaFoldDB" id="A0A1N6WEF2"/>
<dbReference type="OrthoDB" id="1122739at2"/>
<dbReference type="Proteomes" id="UP000323956">
    <property type="component" value="Unassembled WGS sequence"/>
</dbReference>
<reference evidence="2 3" key="1">
    <citation type="submission" date="2017-01" db="EMBL/GenBank/DDBJ databases">
        <authorList>
            <person name="Varghese N."/>
            <person name="Submissions S."/>
        </authorList>
    </citation>
    <scope>NUCLEOTIDE SEQUENCE [LARGE SCALE GENOMIC DNA]</scope>
    <source>
        <strain evidence="2 3">ATCC 700171</strain>
    </source>
</reference>
<keyword evidence="1" id="KW-0812">Transmembrane</keyword>
<accession>A0A1N6WEF2</accession>
<dbReference type="RefSeq" id="WP_149766120.1">
    <property type="nucleotide sequence ID" value="NZ_FTMK01000016.1"/>
</dbReference>
<sequence length="138" mass="14855">MQSRRWDILIAAVVVTLFGLLTVLSGGRALFGGSEARAAVGDAVLFVLWFNFLAGFAYVAAGIGLMLQTNWAVKLSIAILIATILVMIAFGVHVLLGGAYEMRTVWAMSLRTVVWGVIVGLAIRDPDGLAPEQLEERH</sequence>